<dbReference type="RefSeq" id="XP_008590252.1">
    <property type="nucleotide sequence ID" value="XM_008592030.1"/>
</dbReference>
<dbReference type="Proteomes" id="UP000694923">
    <property type="component" value="Unplaced"/>
</dbReference>
<keyword evidence="1" id="KW-1185">Reference proteome</keyword>
<gene>
    <name evidence="2" type="primary">STPG2</name>
</gene>
<sequence length="238" mass="26168">MRARPGWFSVICPGGGDRRKPCVSPPRVLPRPLCDWGEESGRSPEAASTAVLRGRGAQSAVDILISGYIAGGYAPFLSLTARESAFTVASSTEKAFPGPGHYNVSEAQKISTAPVATRNFDVPSIPSYGQSYGYHINEDGSIIKHFPPASDPTIGPAYYKPQFDVSNATLKYKGIHFGNSLGRQELPKKSGPGPGQYDIEQEKRLHYENINIKKDQQQNYCSFIPRFYDIIILQEEKK</sequence>
<organism evidence="1 2">
    <name type="scientific">Galeopterus variegatus</name>
    <name type="common">Malayan flying lemur</name>
    <name type="synonym">Cynocephalus variegatus</name>
    <dbReference type="NCBI Taxonomy" id="482537"/>
    <lineage>
        <taxon>Eukaryota</taxon>
        <taxon>Metazoa</taxon>
        <taxon>Chordata</taxon>
        <taxon>Craniata</taxon>
        <taxon>Vertebrata</taxon>
        <taxon>Euteleostomi</taxon>
        <taxon>Mammalia</taxon>
        <taxon>Eutheria</taxon>
        <taxon>Euarchontoglires</taxon>
        <taxon>Dermoptera</taxon>
        <taxon>Cynocephalidae</taxon>
        <taxon>Galeopterus</taxon>
    </lineage>
</organism>
<reference evidence="2" key="1">
    <citation type="submission" date="2025-08" db="UniProtKB">
        <authorList>
            <consortium name="RefSeq"/>
        </authorList>
    </citation>
    <scope>IDENTIFICATION</scope>
</reference>
<evidence type="ECO:0000313" key="2">
    <source>
        <dbReference type="RefSeq" id="XP_008590252.1"/>
    </source>
</evidence>
<evidence type="ECO:0000313" key="1">
    <source>
        <dbReference type="Proteomes" id="UP000694923"/>
    </source>
</evidence>
<dbReference type="PANTHER" id="PTHR21580:SF60">
    <property type="entry name" value="SPERM-TAIL PG-RICH REPEAT-CONTAINING PROTEIN 2"/>
    <property type="match status" value="1"/>
</dbReference>
<feature type="non-terminal residue" evidence="2">
    <location>
        <position position="238"/>
    </location>
</feature>
<name>A0ABM0SBL1_GALVR</name>
<dbReference type="InterPro" id="IPR010736">
    <property type="entry name" value="SHIPPO-rpt"/>
</dbReference>
<proteinExistence type="predicted"/>
<dbReference type="PANTHER" id="PTHR21580">
    <property type="entry name" value="SHIPPO-1-RELATED"/>
    <property type="match status" value="1"/>
</dbReference>
<protein>
    <submittedName>
        <fullName evidence="2">Sperm-tail PG-rich repeat-containing protein 2</fullName>
    </submittedName>
</protein>
<accession>A0ABM0SBL1</accession>
<dbReference type="InterPro" id="IPR051291">
    <property type="entry name" value="CIMAP"/>
</dbReference>
<dbReference type="Pfam" id="PF07004">
    <property type="entry name" value="SHIPPO-rpt"/>
    <property type="match status" value="2"/>
</dbReference>
<dbReference type="GeneID" id="103607538"/>